<evidence type="ECO:0000313" key="9">
    <source>
        <dbReference type="Proteomes" id="UP001652740"/>
    </source>
</evidence>
<comment type="subcellular location">
    <subcellularLocation>
        <location evidence="1">Membrane</location>
        <topology evidence="1">Single-pass type II membrane protein</topology>
    </subcellularLocation>
</comment>
<dbReference type="Proteomes" id="UP001652740">
    <property type="component" value="Unplaced"/>
</dbReference>
<proteinExistence type="inferred from homology"/>
<comment type="similarity">
    <text evidence="2">Belongs to the X(+)/potassium ATPases subunit beta family.</text>
</comment>
<protein>
    <submittedName>
        <fullName evidence="10">Sodium/potassium-transporting ATPase subunit beta-1-like</fullName>
    </submittedName>
</protein>
<dbReference type="PANTHER" id="PTHR11523">
    <property type="entry name" value="SODIUM/POTASSIUM-DEPENDENT ATPASE BETA SUBUNIT"/>
    <property type="match status" value="1"/>
</dbReference>
<dbReference type="KEGG" id="gmw:113518994"/>
<dbReference type="Pfam" id="PF00287">
    <property type="entry name" value="Na_K-ATPase"/>
    <property type="match status" value="2"/>
</dbReference>
<organism evidence="9 10">
    <name type="scientific">Galleria mellonella</name>
    <name type="common">Greater wax moth</name>
    <dbReference type="NCBI Taxonomy" id="7137"/>
    <lineage>
        <taxon>Eukaryota</taxon>
        <taxon>Metazoa</taxon>
        <taxon>Ecdysozoa</taxon>
        <taxon>Arthropoda</taxon>
        <taxon>Hexapoda</taxon>
        <taxon>Insecta</taxon>
        <taxon>Pterygota</taxon>
        <taxon>Neoptera</taxon>
        <taxon>Endopterygota</taxon>
        <taxon>Lepidoptera</taxon>
        <taxon>Glossata</taxon>
        <taxon>Ditrysia</taxon>
        <taxon>Pyraloidea</taxon>
        <taxon>Pyralidae</taxon>
        <taxon>Galleriinae</taxon>
        <taxon>Galleria</taxon>
    </lineage>
</organism>
<dbReference type="GeneID" id="113518994"/>
<dbReference type="InParanoid" id="A0A6J1WVH0"/>
<dbReference type="Gene3D" id="2.60.40.1660">
    <property type="entry name" value="Na, k-atpase alpha subunit"/>
    <property type="match status" value="1"/>
</dbReference>
<feature type="region of interest" description="Disordered" evidence="7">
    <location>
        <begin position="1"/>
        <end position="24"/>
    </location>
</feature>
<gene>
    <name evidence="10" type="primary">LOC113518994</name>
</gene>
<evidence type="ECO:0000313" key="10">
    <source>
        <dbReference type="RefSeq" id="XP_026759837.2"/>
    </source>
</evidence>
<dbReference type="GO" id="GO:0001671">
    <property type="term" value="F:ATPase activator activity"/>
    <property type="evidence" value="ECO:0007669"/>
    <property type="project" value="TreeGrafter"/>
</dbReference>
<dbReference type="GO" id="GO:0006883">
    <property type="term" value="P:intracellular sodium ion homeostasis"/>
    <property type="evidence" value="ECO:0007669"/>
    <property type="project" value="TreeGrafter"/>
</dbReference>
<name>A0A6J1WVH0_GALME</name>
<dbReference type="GO" id="GO:0005890">
    <property type="term" value="C:sodium:potassium-exchanging ATPase complex"/>
    <property type="evidence" value="ECO:0007669"/>
    <property type="project" value="InterPro"/>
</dbReference>
<dbReference type="InterPro" id="IPR038702">
    <property type="entry name" value="Na/K_ATPase_sub_beta_sf"/>
</dbReference>
<evidence type="ECO:0000256" key="1">
    <source>
        <dbReference type="ARBA" id="ARBA00004606"/>
    </source>
</evidence>
<evidence type="ECO:0000256" key="4">
    <source>
        <dbReference type="ARBA" id="ARBA00022968"/>
    </source>
</evidence>
<keyword evidence="5 8" id="KW-1133">Transmembrane helix</keyword>
<evidence type="ECO:0000256" key="3">
    <source>
        <dbReference type="ARBA" id="ARBA00022692"/>
    </source>
</evidence>
<keyword evidence="6 8" id="KW-0472">Membrane</keyword>
<accession>A0A6J1WVH0</accession>
<dbReference type="PANTHER" id="PTHR11523:SF28">
    <property type="entry name" value="NA_K-ATPASE BETA SUBUNIT ISOFORM 4-RELATED"/>
    <property type="match status" value="1"/>
</dbReference>
<reference evidence="10" key="1">
    <citation type="submission" date="2025-08" db="UniProtKB">
        <authorList>
            <consortium name="RefSeq"/>
        </authorList>
    </citation>
    <scope>IDENTIFICATION</scope>
    <source>
        <tissue evidence="10">Whole larvae</tissue>
    </source>
</reference>
<dbReference type="GO" id="GO:1990573">
    <property type="term" value="P:potassium ion import across plasma membrane"/>
    <property type="evidence" value="ECO:0007669"/>
    <property type="project" value="TreeGrafter"/>
</dbReference>
<keyword evidence="3 8" id="KW-0812">Transmembrane</keyword>
<evidence type="ECO:0000256" key="7">
    <source>
        <dbReference type="SAM" id="MobiDB-lite"/>
    </source>
</evidence>
<sequence>MVPKSKGKKRSDMKKSLSPLKVGGRDIPAIQVATTSKEPVHLPTEVTPAKPKRRKCLKYLYNRENKTFCGRTCKSWLAIVCYSIMYILFLSTYTLIFLFGSLTALKYTSNYQTVDKAELLTYGENGIGLSATPASVNGVPLIWYRSGKSEDYQKYTSALDRLLQKNRRKRELNNTDLGPCAYPPYGFGDQPCIIIKINKQLKWKGNPLEPNSARANNAPTEVKKWLRSDKKMLWLHCTGFHSYDKEHVGHIKYYPDPPGFDPDIFPLDMQSKSPLVAVQISNFTVGISLAIECKLWYDKGPSSVDFILYVAPDIRTEIQ</sequence>
<dbReference type="AlphaFoldDB" id="A0A6J1WVH0"/>
<feature type="transmembrane region" description="Helical" evidence="8">
    <location>
        <begin position="76"/>
        <end position="100"/>
    </location>
</feature>
<evidence type="ECO:0000256" key="2">
    <source>
        <dbReference type="ARBA" id="ARBA00005876"/>
    </source>
</evidence>
<dbReference type="GO" id="GO:0036376">
    <property type="term" value="P:sodium ion export across plasma membrane"/>
    <property type="evidence" value="ECO:0007669"/>
    <property type="project" value="TreeGrafter"/>
</dbReference>
<evidence type="ECO:0000256" key="5">
    <source>
        <dbReference type="ARBA" id="ARBA00022989"/>
    </source>
</evidence>
<keyword evidence="9" id="KW-1185">Reference proteome</keyword>
<dbReference type="RefSeq" id="XP_026759837.2">
    <property type="nucleotide sequence ID" value="XM_026904036.3"/>
</dbReference>
<dbReference type="GO" id="GO:0030007">
    <property type="term" value="P:intracellular potassium ion homeostasis"/>
    <property type="evidence" value="ECO:0007669"/>
    <property type="project" value="TreeGrafter"/>
</dbReference>
<evidence type="ECO:0000256" key="6">
    <source>
        <dbReference type="ARBA" id="ARBA00023136"/>
    </source>
</evidence>
<keyword evidence="4" id="KW-0735">Signal-anchor</keyword>
<evidence type="ECO:0000256" key="8">
    <source>
        <dbReference type="SAM" id="Phobius"/>
    </source>
</evidence>
<dbReference type="InterPro" id="IPR000402">
    <property type="entry name" value="Na/K_ATPase_sub_beta"/>
</dbReference>
<feature type="compositionally biased region" description="Basic residues" evidence="7">
    <location>
        <begin position="1"/>
        <end position="12"/>
    </location>
</feature>